<keyword evidence="1" id="KW-0812">Transmembrane</keyword>
<organism evidence="2 3">
    <name type="scientific">Triparma retinervis</name>
    <dbReference type="NCBI Taxonomy" id="2557542"/>
    <lineage>
        <taxon>Eukaryota</taxon>
        <taxon>Sar</taxon>
        <taxon>Stramenopiles</taxon>
        <taxon>Ochrophyta</taxon>
        <taxon>Bolidophyceae</taxon>
        <taxon>Parmales</taxon>
        <taxon>Triparmaceae</taxon>
        <taxon>Triparma</taxon>
    </lineage>
</organism>
<feature type="transmembrane region" description="Helical" evidence="1">
    <location>
        <begin position="79"/>
        <end position="99"/>
    </location>
</feature>
<keyword evidence="3" id="KW-1185">Reference proteome</keyword>
<keyword evidence="1" id="KW-1133">Transmembrane helix</keyword>
<dbReference type="AlphaFoldDB" id="A0A9W7FWW4"/>
<feature type="transmembrane region" description="Helical" evidence="1">
    <location>
        <begin position="53"/>
        <end position="73"/>
    </location>
</feature>
<evidence type="ECO:0000313" key="2">
    <source>
        <dbReference type="EMBL" id="GMI21200.1"/>
    </source>
</evidence>
<feature type="transmembrane region" description="Helical" evidence="1">
    <location>
        <begin position="20"/>
        <end position="41"/>
    </location>
</feature>
<name>A0A9W7FWW4_9STRA</name>
<gene>
    <name evidence="2" type="ORF">TrRE_jg4485</name>
</gene>
<dbReference type="OrthoDB" id="187719at2759"/>
<accession>A0A9W7FWW4</accession>
<proteinExistence type="predicted"/>
<dbReference type="EMBL" id="BRXZ01008090">
    <property type="protein sequence ID" value="GMI21200.1"/>
    <property type="molecule type" value="Genomic_DNA"/>
</dbReference>
<protein>
    <submittedName>
        <fullName evidence="2">Uncharacterized protein</fullName>
    </submittedName>
</protein>
<reference evidence="2" key="1">
    <citation type="submission" date="2022-07" db="EMBL/GenBank/DDBJ databases">
        <title>Genome analysis of Parmales, a sister group of diatoms, reveals the evolutionary specialization of diatoms from phago-mixotrophs to photoautotrophs.</title>
        <authorList>
            <person name="Ban H."/>
            <person name="Sato S."/>
            <person name="Yoshikawa S."/>
            <person name="Kazumasa Y."/>
            <person name="Nakamura Y."/>
            <person name="Ichinomiya M."/>
            <person name="Saitoh K."/>
            <person name="Sato N."/>
            <person name="Blanc-Mathieu R."/>
            <person name="Endo H."/>
            <person name="Kuwata A."/>
            <person name="Ogata H."/>
        </authorList>
    </citation>
    <scope>NUCLEOTIDE SEQUENCE</scope>
</reference>
<sequence>MTSLEMGSTSAGTTTSSFTLFFRVVGFLFFVHYAYCEHLLIYDYGPVIGLYQGLWICSLSLLLAGAGMIIGYPPFVSTALVSVATGHFLWTLDTLYMLYKGSVNQTIFDIGDYGGVGRTVTFGTVWTNLHHVWFMPVCVSYLRGGGRTLSARDLHRSVLWICAVSAMTACVVPMECVTYEHPVYGSKCMSLNVNMIRKFWGLEGSKFMHYFDR</sequence>
<comment type="caution">
    <text evidence="2">The sequence shown here is derived from an EMBL/GenBank/DDBJ whole genome shotgun (WGS) entry which is preliminary data.</text>
</comment>
<dbReference type="Proteomes" id="UP001165082">
    <property type="component" value="Unassembled WGS sequence"/>
</dbReference>
<evidence type="ECO:0000256" key="1">
    <source>
        <dbReference type="SAM" id="Phobius"/>
    </source>
</evidence>
<keyword evidence="1" id="KW-0472">Membrane</keyword>
<evidence type="ECO:0000313" key="3">
    <source>
        <dbReference type="Proteomes" id="UP001165082"/>
    </source>
</evidence>